<feature type="compositionally biased region" description="Pro residues" evidence="1">
    <location>
        <begin position="37"/>
        <end position="53"/>
    </location>
</feature>
<gene>
    <name evidence="2" type="ORF">PGQ11_009206</name>
</gene>
<comment type="caution">
    <text evidence="2">The sequence shown here is derived from an EMBL/GenBank/DDBJ whole genome shotgun (WGS) entry which is preliminary data.</text>
</comment>
<protein>
    <submittedName>
        <fullName evidence="2">Uncharacterized protein</fullName>
    </submittedName>
</protein>
<accession>A0ABR2II26</accession>
<evidence type="ECO:0000313" key="2">
    <source>
        <dbReference type="EMBL" id="KAK8862971.1"/>
    </source>
</evidence>
<evidence type="ECO:0000256" key="1">
    <source>
        <dbReference type="SAM" id="MobiDB-lite"/>
    </source>
</evidence>
<proteinExistence type="predicted"/>
<evidence type="ECO:0000313" key="3">
    <source>
        <dbReference type="Proteomes" id="UP001390339"/>
    </source>
</evidence>
<feature type="region of interest" description="Disordered" evidence="1">
    <location>
        <begin position="31"/>
        <end position="63"/>
    </location>
</feature>
<name>A0ABR2II26_9PEZI</name>
<organism evidence="2 3">
    <name type="scientific">Apiospora arundinis</name>
    <dbReference type="NCBI Taxonomy" id="335852"/>
    <lineage>
        <taxon>Eukaryota</taxon>
        <taxon>Fungi</taxon>
        <taxon>Dikarya</taxon>
        <taxon>Ascomycota</taxon>
        <taxon>Pezizomycotina</taxon>
        <taxon>Sordariomycetes</taxon>
        <taxon>Xylariomycetidae</taxon>
        <taxon>Amphisphaeriales</taxon>
        <taxon>Apiosporaceae</taxon>
        <taxon>Apiospora</taxon>
    </lineage>
</organism>
<sequence>MFYSCNTELPAKSLGLFPEARGLLTLPLDFDINQHRPVPPPQPHPPTPHPGPGPNGRTIASAD</sequence>
<dbReference type="EMBL" id="JAPCWZ010000005">
    <property type="protein sequence ID" value="KAK8862971.1"/>
    <property type="molecule type" value="Genomic_DNA"/>
</dbReference>
<dbReference type="Proteomes" id="UP001390339">
    <property type="component" value="Unassembled WGS sequence"/>
</dbReference>
<keyword evidence="3" id="KW-1185">Reference proteome</keyword>
<reference evidence="2 3" key="1">
    <citation type="journal article" date="2024" name="IMA Fungus">
        <title>Apiospora arundinis, a panoply of carbohydrate-active enzymes and secondary metabolites.</title>
        <authorList>
            <person name="Sorensen T."/>
            <person name="Petersen C."/>
            <person name="Muurmann A.T."/>
            <person name="Christiansen J.V."/>
            <person name="Brundto M.L."/>
            <person name="Overgaard C.K."/>
            <person name="Boysen A.T."/>
            <person name="Wollenberg R.D."/>
            <person name="Larsen T.O."/>
            <person name="Sorensen J.L."/>
            <person name="Nielsen K.L."/>
            <person name="Sondergaard T.E."/>
        </authorList>
    </citation>
    <scope>NUCLEOTIDE SEQUENCE [LARGE SCALE GENOMIC DNA]</scope>
    <source>
        <strain evidence="2 3">AAU 773</strain>
    </source>
</reference>